<dbReference type="InterPro" id="IPR056884">
    <property type="entry name" value="NPHP3-like_N"/>
</dbReference>
<keyword evidence="1" id="KW-0677">Repeat</keyword>
<reference evidence="4 5" key="1">
    <citation type="submission" date="2024-01" db="EMBL/GenBank/DDBJ databases">
        <title>Complete genome of Cladobotryum mycophilum ATHUM6906.</title>
        <authorList>
            <person name="Christinaki A.C."/>
            <person name="Myridakis A.I."/>
            <person name="Kouvelis V.N."/>
        </authorList>
    </citation>
    <scope>NUCLEOTIDE SEQUENCE [LARGE SCALE GENOMIC DNA]</scope>
    <source>
        <strain evidence="4 5">ATHUM6906</strain>
    </source>
</reference>
<evidence type="ECO:0000313" key="5">
    <source>
        <dbReference type="Proteomes" id="UP001338125"/>
    </source>
</evidence>
<protein>
    <recommendedName>
        <fullName evidence="6">NACHT domain-containing protein</fullName>
    </recommendedName>
</protein>
<dbReference type="EMBL" id="JAVFKD010000015">
    <property type="protein sequence ID" value="KAK5989437.1"/>
    <property type="molecule type" value="Genomic_DNA"/>
</dbReference>
<accession>A0ABR0SB90</accession>
<proteinExistence type="predicted"/>
<name>A0ABR0SB90_9HYPO</name>
<evidence type="ECO:0000256" key="1">
    <source>
        <dbReference type="ARBA" id="ARBA00022737"/>
    </source>
</evidence>
<feature type="domain" description="Nephrocystin 3-like N-terminal" evidence="3">
    <location>
        <begin position="118"/>
        <end position="176"/>
    </location>
</feature>
<dbReference type="SUPFAM" id="SSF52540">
    <property type="entry name" value="P-loop containing nucleoside triphosphate hydrolases"/>
    <property type="match status" value="1"/>
</dbReference>
<evidence type="ECO:0000259" key="2">
    <source>
        <dbReference type="Pfam" id="PF22939"/>
    </source>
</evidence>
<feature type="domain" description="Nephrocystin 3-like N-terminal" evidence="3">
    <location>
        <begin position="70"/>
        <end position="114"/>
    </location>
</feature>
<evidence type="ECO:0000259" key="3">
    <source>
        <dbReference type="Pfam" id="PF24883"/>
    </source>
</evidence>
<dbReference type="PANTHER" id="PTHR10039:SF14">
    <property type="entry name" value="NACHT DOMAIN-CONTAINING PROTEIN"/>
    <property type="match status" value="1"/>
</dbReference>
<dbReference type="InterPro" id="IPR027417">
    <property type="entry name" value="P-loop_NTPase"/>
</dbReference>
<dbReference type="Pfam" id="PF22939">
    <property type="entry name" value="WHD_GPIID"/>
    <property type="match status" value="1"/>
</dbReference>
<keyword evidence="5" id="KW-1185">Reference proteome</keyword>
<dbReference type="Proteomes" id="UP001338125">
    <property type="component" value="Unassembled WGS sequence"/>
</dbReference>
<dbReference type="InterPro" id="IPR054471">
    <property type="entry name" value="GPIID_WHD"/>
</dbReference>
<dbReference type="PANTHER" id="PTHR10039">
    <property type="entry name" value="AMELOGENIN"/>
    <property type="match status" value="1"/>
</dbReference>
<gene>
    <name evidence="4" type="ORF">PT974_10956</name>
</gene>
<dbReference type="Pfam" id="PF24883">
    <property type="entry name" value="NPHP3_N"/>
    <property type="match status" value="2"/>
</dbReference>
<evidence type="ECO:0008006" key="6">
    <source>
        <dbReference type="Google" id="ProtNLM"/>
    </source>
</evidence>
<sequence>MSSSESNIIVSDNEFDIVVIDRDDVSNYNPEQILPQSPQTIQEIRSWLQPTSYDLPSGEYRKHLASHVAGTGTWLTSSVTYKEWLQSAEHGLLWIKGIPGSGKSVTAANLIYDIASLSMETLWRDLQMAFDGLSEKVFCVADALDEIDQGNDTFLQALDALGQWRPEKVKVLITSRPVPSVEGPLRKIPGLHLRLKENLVDVDIATYVQFALSNSKIPQSQWQTIADAVPGRANGLFLYAKLTMDAFLEPGADIDTVLSQLPADLNALYTDLLKEHGKRSRVPARVQHLILQSVTHTARPLRLLELAEMIRVSSPDGSTRDLKTTKDLIRAACGPLLEILPDETVSVIHHSFTEYLKDTTRSDDGLGYPVLQMGSTHAQLALACLRYLQAGCLDGIKIKINDGQYEENSDFDDEYYFNLPLTT</sequence>
<organism evidence="4 5">
    <name type="scientific">Cladobotryum mycophilum</name>
    <dbReference type="NCBI Taxonomy" id="491253"/>
    <lineage>
        <taxon>Eukaryota</taxon>
        <taxon>Fungi</taxon>
        <taxon>Dikarya</taxon>
        <taxon>Ascomycota</taxon>
        <taxon>Pezizomycotina</taxon>
        <taxon>Sordariomycetes</taxon>
        <taxon>Hypocreomycetidae</taxon>
        <taxon>Hypocreales</taxon>
        <taxon>Hypocreaceae</taxon>
        <taxon>Cladobotryum</taxon>
    </lineage>
</organism>
<feature type="domain" description="GPI inositol-deacylase winged helix" evidence="2">
    <location>
        <begin position="286"/>
        <end position="361"/>
    </location>
</feature>
<comment type="caution">
    <text evidence="4">The sequence shown here is derived from an EMBL/GenBank/DDBJ whole genome shotgun (WGS) entry which is preliminary data.</text>
</comment>
<evidence type="ECO:0000313" key="4">
    <source>
        <dbReference type="EMBL" id="KAK5989437.1"/>
    </source>
</evidence>